<dbReference type="EMBL" id="CP030759">
    <property type="protein sequence ID" value="AXA34828.1"/>
    <property type="molecule type" value="Genomic_DNA"/>
</dbReference>
<feature type="transmembrane region" description="Helical" evidence="1">
    <location>
        <begin position="82"/>
        <end position="102"/>
    </location>
</feature>
<accession>A0A2Z4Y1T6</accession>
<keyword evidence="1" id="KW-0472">Membrane</keyword>
<dbReference type="Proteomes" id="UP000262583">
    <property type="component" value="Chromosome"/>
</dbReference>
<gene>
    <name evidence="2" type="ORF">BRCON_0051</name>
</gene>
<feature type="transmembrane region" description="Helical" evidence="1">
    <location>
        <begin position="6"/>
        <end position="24"/>
    </location>
</feature>
<evidence type="ECO:0000256" key="1">
    <source>
        <dbReference type="SAM" id="Phobius"/>
    </source>
</evidence>
<evidence type="ECO:0000313" key="3">
    <source>
        <dbReference type="Proteomes" id="UP000262583"/>
    </source>
</evidence>
<reference evidence="2 3" key="1">
    <citation type="submission" date="2018-05" db="EMBL/GenBank/DDBJ databases">
        <title>A metagenomic window into the 2 km-deep terrestrial subsurface aquifer revealed taxonomically and functionally diverse microbial community comprising novel uncultured bacterial lineages.</title>
        <authorList>
            <person name="Kadnikov V.V."/>
            <person name="Mardanov A.V."/>
            <person name="Beletsky A.V."/>
            <person name="Banks D."/>
            <person name="Pimenov N.V."/>
            <person name="Frank Y.A."/>
            <person name="Karnachuk O.V."/>
            <person name="Ravin N.V."/>
        </authorList>
    </citation>
    <scope>NUCLEOTIDE SEQUENCE [LARGE SCALE GENOMIC DNA]</scope>
    <source>
        <strain evidence="2">BY</strain>
    </source>
</reference>
<keyword evidence="1" id="KW-1133">Transmembrane helix</keyword>
<evidence type="ECO:0000313" key="2">
    <source>
        <dbReference type="EMBL" id="AXA34828.1"/>
    </source>
</evidence>
<keyword evidence="1" id="KW-0812">Transmembrane</keyword>
<name>A0A2Z4Y1T6_SUMC1</name>
<sequence>MTTSTLFLLVGSLLCAGGWLILWLGSRLLGIGVGIAVGFVFGMLFGLILDMSGATLHLVAFACAALGGFGGVFLIRAVSAWLFSLVGFLFGLLIARVGYQIYAELSGLSPELSVSAAVAIVLVAVGVALLTLWLRKYVLILATSFMGATFLCAGVAQLHDWLPWSFLGLFVGSLFWQSALSRAARPRKKEKSP</sequence>
<feature type="transmembrane region" description="Helical" evidence="1">
    <location>
        <begin position="164"/>
        <end position="184"/>
    </location>
</feature>
<feature type="transmembrane region" description="Helical" evidence="1">
    <location>
        <begin position="31"/>
        <end position="49"/>
    </location>
</feature>
<dbReference type="AlphaFoldDB" id="A0A2Z4Y1T6"/>
<feature type="transmembrane region" description="Helical" evidence="1">
    <location>
        <begin position="138"/>
        <end position="158"/>
    </location>
</feature>
<feature type="transmembrane region" description="Helical" evidence="1">
    <location>
        <begin position="55"/>
        <end position="75"/>
    </location>
</feature>
<feature type="transmembrane region" description="Helical" evidence="1">
    <location>
        <begin position="114"/>
        <end position="133"/>
    </location>
</feature>
<dbReference type="KEGG" id="schv:BRCON_0051"/>
<proteinExistence type="predicted"/>
<evidence type="ECO:0008006" key="4">
    <source>
        <dbReference type="Google" id="ProtNLM"/>
    </source>
</evidence>
<protein>
    <recommendedName>
        <fullName evidence="4">DUF4203 domain-containing protein</fullName>
    </recommendedName>
</protein>
<organism evidence="2 3">
    <name type="scientific">Sumerlaea chitinivorans</name>
    <dbReference type="NCBI Taxonomy" id="2250252"/>
    <lineage>
        <taxon>Bacteria</taxon>
        <taxon>Candidatus Sumerlaeota</taxon>
        <taxon>Candidatus Sumerlaeia</taxon>
        <taxon>Candidatus Sumerlaeales</taxon>
        <taxon>Candidatus Sumerlaeaceae</taxon>
        <taxon>Candidatus Sumerlaea</taxon>
    </lineage>
</organism>